<keyword evidence="3" id="KW-1185">Reference proteome</keyword>
<dbReference type="KEGG" id="rhoz:GXP67_18275"/>
<organism evidence="2 3">
    <name type="scientific">Rhodocytophaga rosea</name>
    <dbReference type="NCBI Taxonomy" id="2704465"/>
    <lineage>
        <taxon>Bacteria</taxon>
        <taxon>Pseudomonadati</taxon>
        <taxon>Bacteroidota</taxon>
        <taxon>Cytophagia</taxon>
        <taxon>Cytophagales</taxon>
        <taxon>Rhodocytophagaceae</taxon>
        <taxon>Rhodocytophaga</taxon>
    </lineage>
</organism>
<dbReference type="Gene3D" id="2.130.10.10">
    <property type="entry name" value="YVTN repeat-like/Quinoprotein amine dehydrogenase"/>
    <property type="match status" value="3"/>
</dbReference>
<dbReference type="RefSeq" id="WP_162444461.1">
    <property type="nucleotide sequence ID" value="NZ_CP048222.1"/>
</dbReference>
<dbReference type="Proteomes" id="UP000480178">
    <property type="component" value="Chromosome"/>
</dbReference>
<dbReference type="CDD" id="cd15482">
    <property type="entry name" value="Sialidase_non-viral"/>
    <property type="match status" value="1"/>
</dbReference>
<dbReference type="InterPro" id="IPR015943">
    <property type="entry name" value="WD40/YVTN_repeat-like_dom_sf"/>
</dbReference>
<reference evidence="2 3" key="1">
    <citation type="submission" date="2020-01" db="EMBL/GenBank/DDBJ databases">
        <authorList>
            <person name="Kim M.K."/>
        </authorList>
    </citation>
    <scope>NUCLEOTIDE SEQUENCE [LARGE SCALE GENOMIC DNA]</scope>
    <source>
        <strain evidence="2 3">172606-1</strain>
    </source>
</reference>
<dbReference type="Pfam" id="PF02012">
    <property type="entry name" value="BNR"/>
    <property type="match status" value="1"/>
</dbReference>
<dbReference type="InterPro" id="IPR002860">
    <property type="entry name" value="BNR_rpt"/>
</dbReference>
<proteinExistence type="predicted"/>
<feature type="signal peptide" evidence="1">
    <location>
        <begin position="1"/>
        <end position="20"/>
    </location>
</feature>
<name>A0A6C0GKF8_9BACT</name>
<protein>
    <submittedName>
        <fullName evidence="2">Exo-alpha-sialidase</fullName>
    </submittedName>
</protein>
<evidence type="ECO:0000313" key="2">
    <source>
        <dbReference type="EMBL" id="QHT68449.1"/>
    </source>
</evidence>
<dbReference type="EMBL" id="CP048222">
    <property type="protein sequence ID" value="QHT68449.1"/>
    <property type="molecule type" value="Genomic_DNA"/>
</dbReference>
<evidence type="ECO:0000256" key="1">
    <source>
        <dbReference type="SAM" id="SignalP"/>
    </source>
</evidence>
<accession>A0A6C0GKF8</accession>
<gene>
    <name evidence="2" type="ORF">GXP67_18275</name>
</gene>
<dbReference type="SUPFAM" id="SSF110296">
    <property type="entry name" value="Oligoxyloglucan reducing end-specific cellobiohydrolase"/>
    <property type="match status" value="1"/>
</dbReference>
<dbReference type="AlphaFoldDB" id="A0A6C0GKF8"/>
<sequence length="333" mass="36461">MKIYNLAFLLLLHFPFACNEAVDFLSSSSITDSGPKLNRNKPKLVNIVFKSTDGGQTWQDMSEGLPETVQAGGFFANERGLYVRAGNGIYHSKPTATAPFWKKEMFPDGHSSMAPANTGIFAYNYLDGQFLLKINGTSLWLPMYTKFQEKQVRTVFETAWGTAFIGCDKGLFKSINGGKTWRQVHTGGWVMKLVESNGVLLATSQGGILRSSDEGENWELVISEGGVGIAVERIKGGFAAITYNTTSETRRVRTSYDGGKTWQSIDAGLPASLLVASIIEVGDYFFCGHPSGIYRSADKGKTWKLILPSIENKVFNLSLSGNVIYAIPREGGC</sequence>
<keyword evidence="1" id="KW-0732">Signal</keyword>
<evidence type="ECO:0000313" key="3">
    <source>
        <dbReference type="Proteomes" id="UP000480178"/>
    </source>
</evidence>
<feature type="chain" id="PRO_5025649060" evidence="1">
    <location>
        <begin position="21"/>
        <end position="333"/>
    </location>
</feature>